<keyword evidence="4 7" id="KW-0472">Membrane</keyword>
<evidence type="ECO:0000256" key="5">
    <source>
        <dbReference type="ARBA" id="ARBA00023276"/>
    </source>
</evidence>
<evidence type="ECO:0000256" key="3">
    <source>
        <dbReference type="ARBA" id="ARBA00022989"/>
    </source>
</evidence>
<sequence length="102" mass="10426">MASAAASPWSSAAAVAPRAAPVGLAALRPGSSRRRQNRRQWPPAGEASMKEKAWFGDRGGGAARAVPVAEELHLSIVSGGVVLGVILGAVIAVSNFDPVKRT</sequence>
<dbReference type="PANTHER" id="PTHR34455">
    <property type="entry name" value="OS07G0673550 PROTEIN"/>
    <property type="match status" value="1"/>
</dbReference>
<proteinExistence type="predicted"/>
<dbReference type="Pfam" id="PF06596">
    <property type="entry name" value="PsbX"/>
    <property type="match status" value="1"/>
</dbReference>
<accession>A0ABN7E9G8</accession>
<dbReference type="Gene3D" id="1.20.5.510">
    <property type="entry name" value="Single helix bin"/>
    <property type="match status" value="1"/>
</dbReference>
<feature type="transmembrane region" description="Helical" evidence="7">
    <location>
        <begin position="76"/>
        <end position="96"/>
    </location>
</feature>
<evidence type="ECO:0000313" key="9">
    <source>
        <dbReference type="Proteomes" id="UP001189122"/>
    </source>
</evidence>
<comment type="caution">
    <text evidence="8">The sequence shown here is derived from an EMBL/GenBank/DDBJ whole genome shotgun (WGS) entry which is preliminary data.</text>
</comment>
<evidence type="ECO:0000256" key="6">
    <source>
        <dbReference type="SAM" id="MobiDB-lite"/>
    </source>
</evidence>
<gene>
    <name evidence="8" type="ORF">SI7747_UN020884</name>
</gene>
<dbReference type="Proteomes" id="UP001189122">
    <property type="component" value="Unassembled WGS sequence"/>
</dbReference>
<evidence type="ECO:0000256" key="4">
    <source>
        <dbReference type="ARBA" id="ARBA00023136"/>
    </source>
</evidence>
<dbReference type="EMBL" id="CACRZD030000118">
    <property type="protein sequence ID" value="CAA6674526.1"/>
    <property type="molecule type" value="Genomic_DNA"/>
</dbReference>
<organism evidence="8 9">
    <name type="scientific">Spirodela intermedia</name>
    <name type="common">Intermediate duckweed</name>
    <dbReference type="NCBI Taxonomy" id="51605"/>
    <lineage>
        <taxon>Eukaryota</taxon>
        <taxon>Viridiplantae</taxon>
        <taxon>Streptophyta</taxon>
        <taxon>Embryophyta</taxon>
        <taxon>Tracheophyta</taxon>
        <taxon>Spermatophyta</taxon>
        <taxon>Magnoliopsida</taxon>
        <taxon>Liliopsida</taxon>
        <taxon>Araceae</taxon>
        <taxon>Lemnoideae</taxon>
        <taxon>Spirodela</taxon>
    </lineage>
</organism>
<evidence type="ECO:0000256" key="7">
    <source>
        <dbReference type="SAM" id="Phobius"/>
    </source>
</evidence>
<dbReference type="InterPro" id="IPR009518">
    <property type="entry name" value="PSII_PsbX"/>
</dbReference>
<dbReference type="PANTHER" id="PTHR34455:SF1">
    <property type="entry name" value="OS07G0673550 PROTEIN"/>
    <property type="match status" value="1"/>
</dbReference>
<evidence type="ECO:0000313" key="8">
    <source>
        <dbReference type="EMBL" id="CAA6674526.1"/>
    </source>
</evidence>
<keyword evidence="2 7" id="KW-0812">Transmembrane</keyword>
<keyword evidence="9" id="KW-1185">Reference proteome</keyword>
<evidence type="ECO:0000256" key="2">
    <source>
        <dbReference type="ARBA" id="ARBA00022692"/>
    </source>
</evidence>
<keyword evidence="3 7" id="KW-1133">Transmembrane helix</keyword>
<reference evidence="9" key="1">
    <citation type="journal article" date="2020" name="Sci. Rep.">
        <title>Chromosome-scale genome assembly for the duckweed Spirodela intermedia, integrating cytogenetic maps, PacBio and Oxford Nanopore libraries.</title>
        <authorList>
            <person name="Hoang P.T.N."/>
            <person name="Fiebig A."/>
            <person name="Novak P."/>
            <person name="Macas J."/>
            <person name="Cao H.X."/>
            <person name="Stepanenko A."/>
            <person name="Chen G."/>
            <person name="Borisjuk N."/>
            <person name="Scholz U."/>
            <person name="Schubert I."/>
        </authorList>
    </citation>
    <scope>NUCLEOTIDE SEQUENCE [LARGE SCALE GENOMIC DNA]</scope>
</reference>
<keyword evidence="1" id="KW-0602">Photosynthesis</keyword>
<feature type="region of interest" description="Disordered" evidence="6">
    <location>
        <begin position="26"/>
        <end position="52"/>
    </location>
</feature>
<evidence type="ECO:0000256" key="1">
    <source>
        <dbReference type="ARBA" id="ARBA00022531"/>
    </source>
</evidence>
<name>A0ABN7E9G8_SPIIN</name>
<keyword evidence="5" id="KW-0604">Photosystem II</keyword>
<protein>
    <submittedName>
        <fullName evidence="8">Uncharacterized protein</fullName>
    </submittedName>
</protein>